<gene>
    <name evidence="3" type="ORF">C491_04590</name>
</gene>
<dbReference type="InterPro" id="IPR006015">
    <property type="entry name" value="Universal_stress_UspA"/>
</dbReference>
<dbReference type="Gene3D" id="3.40.50.620">
    <property type="entry name" value="HUPs"/>
    <property type="match status" value="1"/>
</dbReference>
<comment type="caution">
    <text evidence="3">The sequence shown here is derived from an EMBL/GenBank/DDBJ whole genome shotgun (WGS) entry which is preliminary data.</text>
</comment>
<keyword evidence="4" id="KW-1185">Reference proteome</keyword>
<dbReference type="InterPro" id="IPR006016">
    <property type="entry name" value="UspA"/>
</dbReference>
<proteinExistence type="inferred from homology"/>
<dbReference type="InterPro" id="IPR014729">
    <property type="entry name" value="Rossmann-like_a/b/a_fold"/>
</dbReference>
<name>L9XGN6_9EURY</name>
<protein>
    <submittedName>
        <fullName evidence="3">Stress response protein</fullName>
    </submittedName>
</protein>
<dbReference type="PRINTS" id="PR01438">
    <property type="entry name" value="UNVRSLSTRESS"/>
</dbReference>
<evidence type="ECO:0000259" key="2">
    <source>
        <dbReference type="Pfam" id="PF00582"/>
    </source>
</evidence>
<dbReference type="AlphaFoldDB" id="L9XGN6"/>
<reference evidence="3 4" key="1">
    <citation type="journal article" date="2014" name="PLoS Genet.">
        <title>Phylogenetically driven sequencing of extremely halophilic archaea reveals strategies for static and dynamic osmo-response.</title>
        <authorList>
            <person name="Becker E.A."/>
            <person name="Seitzer P.M."/>
            <person name="Tritt A."/>
            <person name="Larsen D."/>
            <person name="Krusor M."/>
            <person name="Yao A.I."/>
            <person name="Wu D."/>
            <person name="Madern D."/>
            <person name="Eisen J.A."/>
            <person name="Darling A.E."/>
            <person name="Facciotti M.T."/>
        </authorList>
    </citation>
    <scope>NUCLEOTIDE SEQUENCE [LARGE SCALE GENOMIC DNA]</scope>
    <source>
        <strain evidence="3 4">DSM 10524</strain>
    </source>
</reference>
<evidence type="ECO:0000256" key="1">
    <source>
        <dbReference type="ARBA" id="ARBA00008791"/>
    </source>
</evidence>
<accession>L9XGN6</accession>
<evidence type="ECO:0000313" key="3">
    <source>
        <dbReference type="EMBL" id="ELY60546.1"/>
    </source>
</evidence>
<dbReference type="Proteomes" id="UP000011688">
    <property type="component" value="Unassembled WGS sequence"/>
</dbReference>
<dbReference type="PANTHER" id="PTHR46268:SF6">
    <property type="entry name" value="UNIVERSAL STRESS PROTEIN UP12"/>
    <property type="match status" value="1"/>
</dbReference>
<dbReference type="SUPFAM" id="SSF52402">
    <property type="entry name" value="Adenine nucleotide alpha hydrolases-like"/>
    <property type="match status" value="1"/>
</dbReference>
<organism evidence="3 4">
    <name type="scientific">Natronococcus amylolyticus DSM 10524</name>
    <dbReference type="NCBI Taxonomy" id="1227497"/>
    <lineage>
        <taxon>Archaea</taxon>
        <taxon>Methanobacteriati</taxon>
        <taxon>Methanobacteriota</taxon>
        <taxon>Stenosarchaea group</taxon>
        <taxon>Halobacteria</taxon>
        <taxon>Halobacteriales</taxon>
        <taxon>Natrialbaceae</taxon>
        <taxon>Natronococcus</taxon>
    </lineage>
</organism>
<evidence type="ECO:0000313" key="4">
    <source>
        <dbReference type="Proteomes" id="UP000011688"/>
    </source>
</evidence>
<dbReference type="eggNOG" id="arCOG00449">
    <property type="taxonomic scope" value="Archaea"/>
</dbReference>
<dbReference type="Pfam" id="PF00582">
    <property type="entry name" value="Usp"/>
    <property type="match status" value="1"/>
</dbReference>
<dbReference type="CDD" id="cd00293">
    <property type="entry name" value="USP-like"/>
    <property type="match status" value="1"/>
</dbReference>
<dbReference type="EMBL" id="AOIB01000013">
    <property type="protein sequence ID" value="ELY60546.1"/>
    <property type="molecule type" value="Genomic_DNA"/>
</dbReference>
<sequence length="143" mass="14693">MPTDGSKYAESAAETGFDIAEKTGATVHALSVGDESLTHISSVGGPPPKTTEDVAEIAAEWADELADDAKAYGLEAEAVVRTGSPAREIADYADEVDAEMIVMGTAGRGGFERMVVGSVTDKVVRTAPVPVVTVRPDGTVDAA</sequence>
<comment type="similarity">
    <text evidence="1">Belongs to the universal stress protein A family.</text>
</comment>
<dbReference type="STRING" id="1227497.C491_04590"/>
<dbReference type="PATRIC" id="fig|1227497.3.peg.946"/>
<dbReference type="PANTHER" id="PTHR46268">
    <property type="entry name" value="STRESS RESPONSE PROTEIN NHAX"/>
    <property type="match status" value="1"/>
</dbReference>
<feature type="domain" description="UspA" evidence="2">
    <location>
        <begin position="2"/>
        <end position="135"/>
    </location>
</feature>